<feature type="region of interest" description="Disordered" evidence="1">
    <location>
        <begin position="46"/>
        <end position="83"/>
    </location>
</feature>
<proteinExistence type="predicted"/>
<feature type="compositionally biased region" description="Basic and acidic residues" evidence="1">
    <location>
        <begin position="74"/>
        <end position="83"/>
    </location>
</feature>
<protein>
    <submittedName>
        <fullName evidence="2">Uncharacterized protein</fullName>
    </submittedName>
</protein>
<keyword evidence="3" id="KW-1185">Reference proteome</keyword>
<reference evidence="2" key="2">
    <citation type="submission" date="2020-11" db="EMBL/GenBank/DDBJ databases">
        <authorList>
            <person name="McCartney M.A."/>
            <person name="Auch B."/>
            <person name="Kono T."/>
            <person name="Mallez S."/>
            <person name="Becker A."/>
            <person name="Gohl D.M."/>
            <person name="Silverstein K.A.T."/>
            <person name="Koren S."/>
            <person name="Bechman K.B."/>
            <person name="Herman A."/>
            <person name="Abrahante J.E."/>
            <person name="Garbe J."/>
        </authorList>
    </citation>
    <scope>NUCLEOTIDE SEQUENCE</scope>
    <source>
        <strain evidence="2">Duluth1</strain>
        <tissue evidence="2">Whole animal</tissue>
    </source>
</reference>
<evidence type="ECO:0000313" key="3">
    <source>
        <dbReference type="Proteomes" id="UP000828390"/>
    </source>
</evidence>
<accession>A0A9D4HXT5</accession>
<organism evidence="2 3">
    <name type="scientific">Dreissena polymorpha</name>
    <name type="common">Zebra mussel</name>
    <name type="synonym">Mytilus polymorpha</name>
    <dbReference type="NCBI Taxonomy" id="45954"/>
    <lineage>
        <taxon>Eukaryota</taxon>
        <taxon>Metazoa</taxon>
        <taxon>Spiralia</taxon>
        <taxon>Lophotrochozoa</taxon>
        <taxon>Mollusca</taxon>
        <taxon>Bivalvia</taxon>
        <taxon>Autobranchia</taxon>
        <taxon>Heteroconchia</taxon>
        <taxon>Euheterodonta</taxon>
        <taxon>Imparidentia</taxon>
        <taxon>Neoheterodontei</taxon>
        <taxon>Myida</taxon>
        <taxon>Dreissenoidea</taxon>
        <taxon>Dreissenidae</taxon>
        <taxon>Dreissena</taxon>
    </lineage>
</organism>
<name>A0A9D4HXT5_DREPO</name>
<evidence type="ECO:0000256" key="1">
    <source>
        <dbReference type="SAM" id="MobiDB-lite"/>
    </source>
</evidence>
<gene>
    <name evidence="2" type="ORF">DPMN_045965</name>
</gene>
<evidence type="ECO:0000313" key="2">
    <source>
        <dbReference type="EMBL" id="KAH3739315.1"/>
    </source>
</evidence>
<dbReference type="Proteomes" id="UP000828390">
    <property type="component" value="Unassembled WGS sequence"/>
</dbReference>
<sequence>MIFVVIHLFHLGADRDASHYHPHIPLQTLQTQTRRPEHDAVQARLEVDQDPGLDGPRLTRKTAPAQRSAGKVSCTERKPFNAG</sequence>
<reference evidence="2" key="1">
    <citation type="journal article" date="2019" name="bioRxiv">
        <title>The Genome of the Zebra Mussel, Dreissena polymorpha: A Resource for Invasive Species Research.</title>
        <authorList>
            <person name="McCartney M.A."/>
            <person name="Auch B."/>
            <person name="Kono T."/>
            <person name="Mallez S."/>
            <person name="Zhang Y."/>
            <person name="Obille A."/>
            <person name="Becker A."/>
            <person name="Abrahante J.E."/>
            <person name="Garbe J."/>
            <person name="Badalamenti J.P."/>
            <person name="Herman A."/>
            <person name="Mangelson H."/>
            <person name="Liachko I."/>
            <person name="Sullivan S."/>
            <person name="Sone E.D."/>
            <person name="Koren S."/>
            <person name="Silverstein K.A.T."/>
            <person name="Beckman K.B."/>
            <person name="Gohl D.M."/>
        </authorList>
    </citation>
    <scope>NUCLEOTIDE SEQUENCE</scope>
    <source>
        <strain evidence="2">Duluth1</strain>
        <tissue evidence="2">Whole animal</tissue>
    </source>
</reference>
<dbReference type="EMBL" id="JAIWYP010000011">
    <property type="protein sequence ID" value="KAH3739315.1"/>
    <property type="molecule type" value="Genomic_DNA"/>
</dbReference>
<dbReference type="AlphaFoldDB" id="A0A9D4HXT5"/>
<comment type="caution">
    <text evidence="2">The sequence shown here is derived from an EMBL/GenBank/DDBJ whole genome shotgun (WGS) entry which is preliminary data.</text>
</comment>